<keyword evidence="2 4" id="KW-0167">Capsid protein</keyword>
<evidence type="ECO:0000313" key="4">
    <source>
        <dbReference type="EMBL" id="DAD50685.1"/>
    </source>
</evidence>
<dbReference type="RefSeq" id="YP_010769138.1">
    <property type="nucleotide sequence ID" value="NC_073888.1"/>
</dbReference>
<name>A0A8S5L030_9VIRU</name>
<evidence type="ECO:0000256" key="3">
    <source>
        <dbReference type="ARBA" id="ARBA00022844"/>
    </source>
</evidence>
<dbReference type="KEGG" id="vg:80398067"/>
<dbReference type="Proteomes" id="UP000676414">
    <property type="component" value="Segment"/>
</dbReference>
<dbReference type="InterPro" id="IPR015954">
    <property type="entry name" value="Phage_RNA-type_capsid"/>
</dbReference>
<protein>
    <submittedName>
        <fullName evidence="4">Coat protein</fullName>
    </submittedName>
</protein>
<dbReference type="GO" id="GO:0019028">
    <property type="term" value="C:viral capsid"/>
    <property type="evidence" value="ECO:0007669"/>
    <property type="project" value="UniProtKB-KW"/>
</dbReference>
<dbReference type="EMBL" id="BK013597">
    <property type="protein sequence ID" value="DAD50685.1"/>
    <property type="molecule type" value="Genomic_RNA"/>
</dbReference>
<gene>
    <name evidence="4" type="primary">SRR6960799_21_3</name>
</gene>
<evidence type="ECO:0000313" key="5">
    <source>
        <dbReference type="Proteomes" id="UP000676414"/>
    </source>
</evidence>
<evidence type="ECO:0000256" key="1">
    <source>
        <dbReference type="ARBA" id="ARBA00004328"/>
    </source>
</evidence>
<sequence length="133" mass="14153">MAQIADILIKKADGTTDITYSAICPSSGDGVPAVWRSETVGSAMAHRPEIRLAAKDGQNGAKRVFRATYVYPQIATNTTTGVTSVVDRVMASFDLTFPKGMAQVDVNEAVTQFCNLVASGQFKNALKSGYSNT</sequence>
<dbReference type="Gene3D" id="3.30.380.10">
    <property type="entry name" value="MS2 Viral Coat Protein"/>
    <property type="match status" value="1"/>
</dbReference>
<accession>A0A8S5L030</accession>
<comment type="subcellular location">
    <subcellularLocation>
        <location evidence="1">Virion</location>
    </subcellularLocation>
</comment>
<keyword evidence="5" id="KW-1185">Reference proteome</keyword>
<reference evidence="4" key="1">
    <citation type="submission" date="2020-09" db="EMBL/GenBank/DDBJ databases">
        <title>Leviviricetes taxonomy.</title>
        <authorList>
            <person name="Stockdale S.R."/>
            <person name="Callanan J."/>
            <person name="Adriaenssens E.M."/>
            <person name="Kuhn J.H."/>
            <person name="Rumnieks J."/>
            <person name="Shkoporov A."/>
            <person name="Draper L.A."/>
            <person name="Ross P."/>
            <person name="Hill C."/>
        </authorList>
    </citation>
    <scope>NUCLEOTIDE SEQUENCE</scope>
</reference>
<evidence type="ECO:0000256" key="2">
    <source>
        <dbReference type="ARBA" id="ARBA00022561"/>
    </source>
</evidence>
<keyword evidence="3" id="KW-0946">Virion</keyword>
<proteinExistence type="predicted"/>
<organism evidence="4 5">
    <name type="scientific">ssRNA phage SRR6960799_21</name>
    <dbReference type="NCBI Taxonomy" id="2786578"/>
    <lineage>
        <taxon>Viruses</taxon>
        <taxon>Riboviria</taxon>
        <taxon>Orthornavirae</taxon>
        <taxon>Lenarviricota</taxon>
        <taxon>Leviviricetes</taxon>
        <taxon>Norzivirales</taxon>
        <taxon>Fiersviridae</taxon>
        <taxon>Lohngkovirus</taxon>
        <taxon>Lohngkovirus borborovivens</taxon>
        <taxon>Brudgevirus borborovivens</taxon>
    </lineage>
</organism>
<dbReference type="GeneID" id="80398067"/>